<keyword evidence="1" id="KW-0819">tRNA processing</keyword>
<keyword evidence="4" id="KW-0460">Magnesium</keyword>
<keyword evidence="5" id="KW-0694">RNA-binding</keyword>
<dbReference type="Pfam" id="PF13735">
    <property type="entry name" value="tRNA_NucTran2_2"/>
    <property type="match status" value="1"/>
</dbReference>
<evidence type="ECO:0000259" key="6">
    <source>
        <dbReference type="Pfam" id="PF13735"/>
    </source>
</evidence>
<evidence type="ECO:0000313" key="8">
    <source>
        <dbReference type="Proteomes" id="UP000230215"/>
    </source>
</evidence>
<accession>A0A2M7H0Z8</accession>
<evidence type="ECO:0000256" key="2">
    <source>
        <dbReference type="ARBA" id="ARBA00022695"/>
    </source>
</evidence>
<keyword evidence="2" id="KW-0808">Transferase</keyword>
<dbReference type="GO" id="GO:0008033">
    <property type="term" value="P:tRNA processing"/>
    <property type="evidence" value="ECO:0007669"/>
    <property type="project" value="UniProtKB-KW"/>
</dbReference>
<dbReference type="EMBL" id="PFGB01000066">
    <property type="protein sequence ID" value="PIW34823.1"/>
    <property type="molecule type" value="Genomic_DNA"/>
</dbReference>
<dbReference type="Gene3D" id="1.10.246.80">
    <property type="match status" value="1"/>
</dbReference>
<keyword evidence="3" id="KW-0479">Metal-binding</keyword>
<organism evidence="7 8">
    <name type="scientific">Candidatus Nealsonbacteria bacterium CG15_BIG_FIL_POST_REV_8_21_14_020_37_12</name>
    <dbReference type="NCBI Taxonomy" id="1974716"/>
    <lineage>
        <taxon>Bacteria</taxon>
        <taxon>Candidatus Nealsoniibacteriota</taxon>
    </lineage>
</organism>
<sequence>MSVKMLKINGDDLMKILKIEQGPKIGYILNILLDEVLDDPQKNKKEYLTSQILKLDKKPPKELEKMHKMAQAKTQEVAEEEFRSIKSKYRVS</sequence>
<feature type="domain" description="CCA-adding enzyme C-terminal" evidence="6">
    <location>
        <begin position="4"/>
        <end position="50"/>
    </location>
</feature>
<comment type="caution">
    <text evidence="7">The sequence shown here is derived from an EMBL/GenBank/DDBJ whole genome shotgun (WGS) entry which is preliminary data.</text>
</comment>
<name>A0A2M7H0Z8_9BACT</name>
<evidence type="ECO:0000256" key="1">
    <source>
        <dbReference type="ARBA" id="ARBA00022694"/>
    </source>
</evidence>
<dbReference type="Proteomes" id="UP000230215">
    <property type="component" value="Unassembled WGS sequence"/>
</dbReference>
<dbReference type="AlphaFoldDB" id="A0A2M7H0Z8"/>
<evidence type="ECO:0000313" key="7">
    <source>
        <dbReference type="EMBL" id="PIW34823.1"/>
    </source>
</evidence>
<reference evidence="8" key="1">
    <citation type="submission" date="2017-09" db="EMBL/GenBank/DDBJ databases">
        <title>Depth-based differentiation of microbial function through sediment-hosted aquifers and enrichment of novel symbionts in the deep terrestrial subsurface.</title>
        <authorList>
            <person name="Probst A.J."/>
            <person name="Ladd B."/>
            <person name="Jarett J.K."/>
            <person name="Geller-Mcgrath D.E."/>
            <person name="Sieber C.M.K."/>
            <person name="Emerson J.B."/>
            <person name="Anantharaman K."/>
            <person name="Thomas B.C."/>
            <person name="Malmstrom R."/>
            <person name="Stieglmeier M."/>
            <person name="Klingl A."/>
            <person name="Woyke T."/>
            <person name="Ryan C.M."/>
            <person name="Banfield J.F."/>
        </authorList>
    </citation>
    <scope>NUCLEOTIDE SEQUENCE [LARGE SCALE GENOMIC DNA]</scope>
</reference>
<dbReference type="GO" id="GO:0003723">
    <property type="term" value="F:RNA binding"/>
    <property type="evidence" value="ECO:0007669"/>
    <property type="project" value="UniProtKB-KW"/>
</dbReference>
<dbReference type="GO" id="GO:0046872">
    <property type="term" value="F:metal ion binding"/>
    <property type="evidence" value="ECO:0007669"/>
    <property type="project" value="UniProtKB-KW"/>
</dbReference>
<dbReference type="SUPFAM" id="SSF81891">
    <property type="entry name" value="Poly A polymerase C-terminal region-like"/>
    <property type="match status" value="1"/>
</dbReference>
<evidence type="ECO:0000256" key="4">
    <source>
        <dbReference type="ARBA" id="ARBA00022842"/>
    </source>
</evidence>
<keyword evidence="2" id="KW-0548">Nucleotidyltransferase</keyword>
<dbReference type="InterPro" id="IPR032810">
    <property type="entry name" value="CCA-adding_enz_C"/>
</dbReference>
<dbReference type="GO" id="GO:0016779">
    <property type="term" value="F:nucleotidyltransferase activity"/>
    <property type="evidence" value="ECO:0007669"/>
    <property type="project" value="UniProtKB-KW"/>
</dbReference>
<protein>
    <recommendedName>
        <fullName evidence="6">CCA-adding enzyme C-terminal domain-containing protein</fullName>
    </recommendedName>
</protein>
<proteinExistence type="predicted"/>
<evidence type="ECO:0000256" key="3">
    <source>
        <dbReference type="ARBA" id="ARBA00022723"/>
    </source>
</evidence>
<evidence type="ECO:0000256" key="5">
    <source>
        <dbReference type="ARBA" id="ARBA00022884"/>
    </source>
</evidence>
<gene>
    <name evidence="7" type="ORF">COW25_02080</name>
</gene>